<accession>W0FHL7</accession>
<organism evidence="1">
    <name type="scientific">uncultured bacterium Contig160</name>
    <dbReference type="NCBI Taxonomy" id="1393469"/>
    <lineage>
        <taxon>Bacteria</taxon>
        <taxon>environmental samples</taxon>
    </lineage>
</organism>
<dbReference type="EMBL" id="KC246787">
    <property type="protein sequence ID" value="AHF24213.1"/>
    <property type="molecule type" value="Genomic_DNA"/>
</dbReference>
<sequence>MSIQHTVRIHVAHPDGNLPVVKSGIRHIPRRLIRFLFGDCAEVLVLKPGETVKTVEIKEVKGEANHETVRS</sequence>
<protein>
    <submittedName>
        <fullName evidence="1">Uncharacterized protein</fullName>
    </submittedName>
</protein>
<proteinExistence type="predicted"/>
<name>W0FHL7_9BACT</name>
<dbReference type="AlphaFoldDB" id="W0FHL7"/>
<reference evidence="1" key="1">
    <citation type="journal article" date="2013" name="PLoS ONE">
        <title>Metagenomic insights into the carbohydrate-active enzymes carried by the microorganisms adhering to solid digesta in the rumen of cows.</title>
        <authorList>
            <person name="Wang L."/>
            <person name="Hatem A."/>
            <person name="Catalyurek U.V."/>
            <person name="Morrison M."/>
            <person name="Yu Z."/>
        </authorList>
    </citation>
    <scope>NUCLEOTIDE SEQUENCE</scope>
</reference>
<evidence type="ECO:0000313" key="1">
    <source>
        <dbReference type="EMBL" id="AHF24213.1"/>
    </source>
</evidence>